<evidence type="ECO:0000313" key="17">
    <source>
        <dbReference type="EMBL" id="OHV35745.1"/>
    </source>
</evidence>
<keyword evidence="9" id="KW-0408">Iron</keyword>
<dbReference type="RefSeq" id="WP_071085380.1">
    <property type="nucleotide sequence ID" value="NZ_MBLM01000120.1"/>
</dbReference>
<dbReference type="InterPro" id="IPR034165">
    <property type="entry name" value="NifB_C"/>
</dbReference>
<dbReference type="Pfam" id="PF02579">
    <property type="entry name" value="Nitro_FeMo-Co"/>
    <property type="match status" value="1"/>
</dbReference>
<keyword evidence="18" id="KW-1185">Reference proteome</keyword>
<evidence type="ECO:0000256" key="12">
    <source>
        <dbReference type="ARBA" id="ARBA00023239"/>
    </source>
</evidence>
<evidence type="ECO:0000256" key="7">
    <source>
        <dbReference type="ARBA" id="ARBA00022691"/>
    </source>
</evidence>
<keyword evidence="7" id="KW-0949">S-adenosyl-L-methionine</keyword>
<dbReference type="Pfam" id="PF04055">
    <property type="entry name" value="Radical_SAM"/>
    <property type="match status" value="1"/>
</dbReference>
<reference evidence="18" key="1">
    <citation type="submission" date="2016-07" db="EMBL/GenBank/DDBJ databases">
        <title>Sequence Frankia sp. strain CcI1.17.</title>
        <authorList>
            <person name="Ghodhbane-Gtari F."/>
            <person name="Swanson E."/>
            <person name="Gueddou A."/>
            <person name="Morris K."/>
            <person name="Hezbri K."/>
            <person name="Ktari A."/>
            <person name="Nouioui I."/>
            <person name="Abebe-Akele F."/>
            <person name="Simpson S."/>
            <person name="Thomas K."/>
            <person name="Gtari M."/>
            <person name="Tisa L.S."/>
            <person name="Hurst S."/>
        </authorList>
    </citation>
    <scope>NUCLEOTIDE SEQUENCE [LARGE SCALE GENOMIC DNA]</scope>
    <source>
        <strain evidence="18">Cc1.17</strain>
    </source>
</reference>
<protein>
    <recommendedName>
        <fullName evidence="5">FeMo cofactor biosynthesis protein NifB</fullName>
    </recommendedName>
    <alternativeName>
        <fullName evidence="14">Nitrogenase cofactor maturase NifB</fullName>
    </alternativeName>
    <alternativeName>
        <fullName evidence="13">Radical SAM assemblase NifB</fullName>
    </alternativeName>
</protein>
<dbReference type="SFLD" id="SFLDF00281">
    <property type="entry name" value="FeMo_cofactor_biosynthesis_pro"/>
    <property type="match status" value="1"/>
</dbReference>
<evidence type="ECO:0000256" key="10">
    <source>
        <dbReference type="ARBA" id="ARBA00023014"/>
    </source>
</evidence>
<dbReference type="Proteomes" id="UP000179627">
    <property type="component" value="Unassembled WGS sequence"/>
</dbReference>
<evidence type="ECO:0000313" key="18">
    <source>
        <dbReference type="Proteomes" id="UP000179627"/>
    </source>
</evidence>
<evidence type="ECO:0000256" key="14">
    <source>
        <dbReference type="ARBA" id="ARBA00032102"/>
    </source>
</evidence>
<accession>A0A1S1QR15</accession>
<keyword evidence="10" id="KW-0411">Iron-sulfur</keyword>
<dbReference type="InterPro" id="IPR003731">
    <property type="entry name" value="Di-Nase_FeMo-co_biosynth"/>
</dbReference>
<comment type="caution">
    <text evidence="17">The sequence shown here is derived from an EMBL/GenBank/DDBJ whole genome shotgun (WGS) entry which is preliminary data.</text>
</comment>
<dbReference type="SFLD" id="SFLDG01067">
    <property type="entry name" value="SPASM/twitch_domain_containing"/>
    <property type="match status" value="1"/>
</dbReference>
<dbReference type="GO" id="GO:0051539">
    <property type="term" value="F:4 iron, 4 sulfur cluster binding"/>
    <property type="evidence" value="ECO:0007669"/>
    <property type="project" value="UniProtKB-KW"/>
</dbReference>
<dbReference type="SMART" id="SM00729">
    <property type="entry name" value="Elp3"/>
    <property type="match status" value="1"/>
</dbReference>
<keyword evidence="12" id="KW-0456">Lyase</keyword>
<gene>
    <name evidence="17" type="ORF">CC117_19000</name>
</gene>
<dbReference type="SUPFAM" id="SSF53146">
    <property type="entry name" value="Nitrogenase accessory factor-like"/>
    <property type="match status" value="1"/>
</dbReference>
<keyword evidence="8" id="KW-0479">Metal-binding</keyword>
<comment type="function">
    <text evidence="2">Involved in the biosynthesis of the iron-molybdenum cofactor (FeMo-co or M-cluster) found in the dinitrogenase enzyme of the nitrogenase complex in nitrogen-fixing microorganisms. NifB catalyzes the crucial step of radical SAM-dependent carbide insertion that occurs concomitant with the insertion of a 9th sulfur and the rearrangement/coupling of two [4Fe-4S] clusters into a [8Fe-9S-C] cluster, the precursor to the M-cluster.</text>
</comment>
<evidence type="ECO:0000256" key="5">
    <source>
        <dbReference type="ARBA" id="ARBA00021702"/>
    </source>
</evidence>
<dbReference type="Gene3D" id="3.30.420.130">
    <property type="entry name" value="Dinitrogenase iron-molybdenum cofactor biosynthesis domain"/>
    <property type="match status" value="1"/>
</dbReference>
<dbReference type="InterPro" id="IPR013785">
    <property type="entry name" value="Aldolase_TIM"/>
</dbReference>
<evidence type="ECO:0000256" key="1">
    <source>
        <dbReference type="ARBA" id="ARBA00001966"/>
    </source>
</evidence>
<evidence type="ECO:0000256" key="4">
    <source>
        <dbReference type="ARBA" id="ARBA00006804"/>
    </source>
</evidence>
<sequence length="607" mass="63729">MTSEPVALPVLSTAPAAPVPSQSATSAATAALGGGCASKTSCGSSAPATDPEIAEKIANHPCYSAEAHQFYARMHVAVAPGCNIQCNYCNRKYDCANESRPGVTSDLLTPEDALAKVKLVASEIKQMSVLGIAGPGDPLANPKRTFRTLELVARDCPDIKLCLSTNGLTLPDHVDRIADLNVDHVTITINMIDPEVGERIYPWVAYKGKKYTGREASKILSERQLEGLAMLAERKILAKVNSVLIPGVNDEHLVEVSQTVRGLGAFLHNVMPLVSAPEHGTVFGLAGQRGPTAQELKALQDSCAGVDGADMNMMRHCRQCRADAVGMLGEDRGDEFTPETYQGREIAYDLAGRQAVHAEIERSRAENRTERETLRITDSGPKPDDTVLVAVATKGSGVVNQHFGHASEFWIYEAGRNWASLVQTRDVQRYCEGPSECGDGASVLDKTIAMLSDCAAVLCSKIGPGPYDALEDAGIEPIEVYELIETAVAAAGARITAARAAAAPTDGSGDAGTSPTDVAAELDLEVRSGELVDVDLLDPDLMDEDPFAFAVHVRPGAGSCSGAGAGKGGRGGGCSGHGADHASGSRTDSSRTDSAHTDGADLEVARS</sequence>
<comment type="pathway">
    <text evidence="3">Cofactor biosynthesis; Fe-Mo cofactor biosynthesis.</text>
</comment>
<dbReference type="EMBL" id="MBLM01000120">
    <property type="protein sequence ID" value="OHV35745.1"/>
    <property type="molecule type" value="Genomic_DNA"/>
</dbReference>
<dbReference type="PANTHER" id="PTHR43787">
    <property type="entry name" value="FEMO COFACTOR BIOSYNTHESIS PROTEIN NIFB-RELATED"/>
    <property type="match status" value="1"/>
</dbReference>
<evidence type="ECO:0000256" key="13">
    <source>
        <dbReference type="ARBA" id="ARBA00030926"/>
    </source>
</evidence>
<evidence type="ECO:0000256" key="15">
    <source>
        <dbReference type="SAM" id="MobiDB-lite"/>
    </source>
</evidence>
<evidence type="ECO:0000256" key="6">
    <source>
        <dbReference type="ARBA" id="ARBA00022485"/>
    </source>
</evidence>
<dbReference type="OrthoDB" id="9785734at2"/>
<name>A0A1S1QR15_9ACTN</name>
<proteinExistence type="inferred from homology"/>
<dbReference type="UniPathway" id="UPA00782"/>
<dbReference type="AlphaFoldDB" id="A0A1S1QR15"/>
<dbReference type="SFLD" id="SFLDG01068">
    <property type="entry name" value="FeMo_cofactor_biosynthesis_pro"/>
    <property type="match status" value="1"/>
</dbReference>
<dbReference type="InterPro" id="IPR006638">
    <property type="entry name" value="Elp3/MiaA/NifB-like_rSAM"/>
</dbReference>
<evidence type="ECO:0000256" key="3">
    <source>
        <dbReference type="ARBA" id="ARBA00005155"/>
    </source>
</evidence>
<dbReference type="Gene3D" id="3.20.20.70">
    <property type="entry name" value="Aldolase class I"/>
    <property type="match status" value="1"/>
</dbReference>
<dbReference type="GO" id="GO:0016829">
    <property type="term" value="F:lyase activity"/>
    <property type="evidence" value="ECO:0007669"/>
    <property type="project" value="UniProtKB-KW"/>
</dbReference>
<feature type="domain" description="Radical SAM core" evidence="16">
    <location>
        <begin position="68"/>
        <end position="315"/>
    </location>
</feature>
<dbReference type="InterPro" id="IPR058240">
    <property type="entry name" value="rSAM_sf"/>
</dbReference>
<dbReference type="GO" id="GO:0046872">
    <property type="term" value="F:metal ion binding"/>
    <property type="evidence" value="ECO:0007669"/>
    <property type="project" value="UniProtKB-KW"/>
</dbReference>
<dbReference type="PANTHER" id="PTHR43787:SF13">
    <property type="entry name" value="FEMO COFACTOR BIOSYNTHESIS PROTEIN NIFB"/>
    <property type="match status" value="1"/>
</dbReference>
<dbReference type="CDD" id="cd01335">
    <property type="entry name" value="Radical_SAM"/>
    <property type="match status" value="1"/>
</dbReference>
<feature type="compositionally biased region" description="Gly residues" evidence="15">
    <location>
        <begin position="561"/>
        <end position="576"/>
    </location>
</feature>
<dbReference type="SUPFAM" id="SSF102114">
    <property type="entry name" value="Radical SAM enzymes"/>
    <property type="match status" value="1"/>
</dbReference>
<evidence type="ECO:0000256" key="11">
    <source>
        <dbReference type="ARBA" id="ARBA00023231"/>
    </source>
</evidence>
<dbReference type="GO" id="GO:0032324">
    <property type="term" value="P:molybdopterin cofactor biosynthetic process"/>
    <property type="evidence" value="ECO:0007669"/>
    <property type="project" value="UniProtKB-ARBA"/>
</dbReference>
<dbReference type="NCBIfam" id="TIGR01290">
    <property type="entry name" value="nifB"/>
    <property type="match status" value="1"/>
</dbReference>
<dbReference type="InterPro" id="IPR036105">
    <property type="entry name" value="DiNase_FeMo-co_biosyn_sf"/>
</dbReference>
<dbReference type="PROSITE" id="PS51918">
    <property type="entry name" value="RADICAL_SAM"/>
    <property type="match status" value="1"/>
</dbReference>
<dbReference type="CDD" id="cd00852">
    <property type="entry name" value="NifB"/>
    <property type="match status" value="1"/>
</dbReference>
<comment type="similarity">
    <text evidence="4">Belongs to the radical SAM superfamily. NifB family.</text>
</comment>
<keyword evidence="6" id="KW-0004">4Fe-4S</keyword>
<dbReference type="InterPro" id="IPR007197">
    <property type="entry name" value="rSAM"/>
</dbReference>
<evidence type="ECO:0000256" key="2">
    <source>
        <dbReference type="ARBA" id="ARBA00003522"/>
    </source>
</evidence>
<evidence type="ECO:0000256" key="8">
    <source>
        <dbReference type="ARBA" id="ARBA00022723"/>
    </source>
</evidence>
<evidence type="ECO:0000256" key="9">
    <source>
        <dbReference type="ARBA" id="ARBA00023004"/>
    </source>
</evidence>
<comment type="cofactor">
    <cofactor evidence="1">
        <name>[4Fe-4S] cluster</name>
        <dbReference type="ChEBI" id="CHEBI:49883"/>
    </cofactor>
</comment>
<organism evidence="17 18">
    <name type="scientific">Parafrankia colletiae</name>
    <dbReference type="NCBI Taxonomy" id="573497"/>
    <lineage>
        <taxon>Bacteria</taxon>
        <taxon>Bacillati</taxon>
        <taxon>Actinomycetota</taxon>
        <taxon>Actinomycetes</taxon>
        <taxon>Frankiales</taxon>
        <taxon>Frankiaceae</taxon>
        <taxon>Parafrankia</taxon>
    </lineage>
</organism>
<dbReference type="PROSITE" id="PS01305">
    <property type="entry name" value="MOAA_NIFB_PQQE"/>
    <property type="match status" value="1"/>
</dbReference>
<dbReference type="SFLD" id="SFLDS00029">
    <property type="entry name" value="Radical_SAM"/>
    <property type="match status" value="1"/>
</dbReference>
<keyword evidence="11" id="KW-0535">Nitrogen fixation</keyword>
<feature type="region of interest" description="Disordered" evidence="15">
    <location>
        <begin position="561"/>
        <end position="607"/>
    </location>
</feature>
<evidence type="ECO:0000259" key="16">
    <source>
        <dbReference type="PROSITE" id="PS51918"/>
    </source>
</evidence>
<dbReference type="InterPro" id="IPR005980">
    <property type="entry name" value="Nase_CF_NifB"/>
</dbReference>
<feature type="compositionally biased region" description="Basic and acidic residues" evidence="15">
    <location>
        <begin position="588"/>
        <end position="607"/>
    </location>
</feature>
<dbReference type="InterPro" id="IPR000385">
    <property type="entry name" value="MoaA_NifB_PqqE_Fe-S-bd_CS"/>
</dbReference>